<dbReference type="Proteomes" id="UP000035579">
    <property type="component" value="Chromosome"/>
</dbReference>
<evidence type="ECO:0000313" key="3">
    <source>
        <dbReference type="Proteomes" id="UP000035579"/>
    </source>
</evidence>
<dbReference type="KEGG" id="age:AA314_02350"/>
<evidence type="ECO:0000256" key="1">
    <source>
        <dbReference type="SAM" id="MobiDB-lite"/>
    </source>
</evidence>
<sequence>MNLSFSGSPRGVHQLGSRVRGKGDMEAIGEGSPEGPQEEEASWMG</sequence>
<gene>
    <name evidence="2" type="ORF">AA314_02350</name>
</gene>
<proteinExistence type="predicted"/>
<protein>
    <submittedName>
        <fullName evidence="2">Uncharacterized protein</fullName>
    </submittedName>
</protein>
<dbReference type="AlphaFoldDB" id="A0AAC8Q404"/>
<organism evidence="2 3">
    <name type="scientific">Archangium gephyra</name>
    <dbReference type="NCBI Taxonomy" id="48"/>
    <lineage>
        <taxon>Bacteria</taxon>
        <taxon>Pseudomonadati</taxon>
        <taxon>Myxococcota</taxon>
        <taxon>Myxococcia</taxon>
        <taxon>Myxococcales</taxon>
        <taxon>Cystobacterineae</taxon>
        <taxon>Archangiaceae</taxon>
        <taxon>Archangium</taxon>
    </lineage>
</organism>
<accession>A0AAC8Q404</accession>
<name>A0AAC8Q404_9BACT</name>
<feature type="region of interest" description="Disordered" evidence="1">
    <location>
        <begin position="1"/>
        <end position="45"/>
    </location>
</feature>
<reference evidence="2 3" key="1">
    <citation type="submission" date="2015-05" db="EMBL/GenBank/DDBJ databases">
        <title>Genome assembly of Archangium gephyra DSM 2261.</title>
        <authorList>
            <person name="Sharma G."/>
            <person name="Subramanian S."/>
        </authorList>
    </citation>
    <scope>NUCLEOTIDE SEQUENCE [LARGE SCALE GENOMIC DNA]</scope>
    <source>
        <strain evidence="2 3">DSM 2261</strain>
    </source>
</reference>
<dbReference type="EMBL" id="CP011509">
    <property type="protein sequence ID" value="AKJ00724.1"/>
    <property type="molecule type" value="Genomic_DNA"/>
</dbReference>
<feature type="compositionally biased region" description="Acidic residues" evidence="1">
    <location>
        <begin position="36"/>
        <end position="45"/>
    </location>
</feature>
<evidence type="ECO:0000313" key="2">
    <source>
        <dbReference type="EMBL" id="AKJ00724.1"/>
    </source>
</evidence>